<feature type="binding site" evidence="13">
    <location>
        <position position="119"/>
    </location>
    <ligand>
        <name>substrate</name>
    </ligand>
</feature>
<dbReference type="STRING" id="1123291.SAMN04490355_102636"/>
<evidence type="ECO:0000256" key="8">
    <source>
        <dbReference type="ARBA" id="ARBA00025046"/>
    </source>
</evidence>
<evidence type="ECO:0000259" key="14">
    <source>
        <dbReference type="Pfam" id="PF07238"/>
    </source>
</evidence>
<proteinExistence type="inferred from homology"/>
<keyword evidence="13" id="KW-0460">Magnesium</keyword>
<dbReference type="OrthoDB" id="9784786at2"/>
<protein>
    <recommendedName>
        <fullName evidence="7">Putative 4-hydroxy-4-methyl-2-oxoglutarate aldolase</fullName>
        <ecNumber evidence="6">4.1.1.112</ecNumber>
        <ecNumber evidence="5">4.1.3.17</ecNumber>
    </recommendedName>
    <alternativeName>
        <fullName evidence="11">Oxaloacetate decarboxylase</fullName>
    </alternativeName>
    <alternativeName>
        <fullName evidence="9">Regulator of ribonuclease activity homolog</fullName>
    </alternativeName>
    <alternativeName>
        <fullName evidence="10">RraA-like protein</fullName>
    </alternativeName>
</protein>
<dbReference type="Pfam" id="PF03737">
    <property type="entry name" value="RraA-like"/>
    <property type="match status" value="1"/>
</dbReference>
<evidence type="ECO:0000256" key="2">
    <source>
        <dbReference type="ARBA" id="ARBA00001968"/>
    </source>
</evidence>
<dbReference type="GO" id="GO:0046872">
    <property type="term" value="F:metal ion binding"/>
    <property type="evidence" value="ECO:0007669"/>
    <property type="project" value="UniProtKB-KW"/>
</dbReference>
<evidence type="ECO:0000256" key="6">
    <source>
        <dbReference type="ARBA" id="ARBA00012947"/>
    </source>
</evidence>
<accession>A0A1I4LQJ9</accession>
<dbReference type="CDD" id="cd16841">
    <property type="entry name" value="RraA_family"/>
    <property type="match status" value="1"/>
</dbReference>
<evidence type="ECO:0000313" key="15">
    <source>
        <dbReference type="EMBL" id="SFL93229.1"/>
    </source>
</evidence>
<dbReference type="InterPro" id="IPR036704">
    <property type="entry name" value="RraA/RraA-like_sf"/>
</dbReference>
<dbReference type="EMBL" id="FOTS01000026">
    <property type="protein sequence ID" value="SFL93229.1"/>
    <property type="molecule type" value="Genomic_DNA"/>
</dbReference>
<dbReference type="Gene3D" id="3.50.30.40">
    <property type="entry name" value="Ribonuclease E inhibitor RraA/RraA-like"/>
    <property type="match status" value="1"/>
</dbReference>
<evidence type="ECO:0000256" key="4">
    <source>
        <dbReference type="ARBA" id="ARBA00011233"/>
    </source>
</evidence>
<feature type="binding site" evidence="13">
    <location>
        <position position="120"/>
    </location>
    <ligand>
        <name>Mg(2+)</name>
        <dbReference type="ChEBI" id="CHEBI:18420"/>
    </ligand>
</feature>
<comment type="similarity">
    <text evidence="3">Belongs to the class II aldolase/RraA-like family.</text>
</comment>
<keyword evidence="13" id="KW-0479">Metal-binding</keyword>
<dbReference type="Gene3D" id="2.40.10.220">
    <property type="entry name" value="predicted glycosyltransferase like domains"/>
    <property type="match status" value="1"/>
</dbReference>
<feature type="domain" description="PilZ" evidence="14">
    <location>
        <begin position="227"/>
        <end position="321"/>
    </location>
</feature>
<evidence type="ECO:0000256" key="1">
    <source>
        <dbReference type="ARBA" id="ARBA00001342"/>
    </source>
</evidence>
<evidence type="ECO:0000313" key="16">
    <source>
        <dbReference type="Proteomes" id="UP000199520"/>
    </source>
</evidence>
<dbReference type="EC" id="4.1.1.112" evidence="6"/>
<dbReference type="PANTHER" id="PTHR33254:SF4">
    <property type="entry name" value="4-HYDROXY-4-METHYL-2-OXOGLUTARATE ALDOLASE 3-RELATED"/>
    <property type="match status" value="1"/>
</dbReference>
<evidence type="ECO:0000256" key="11">
    <source>
        <dbReference type="ARBA" id="ARBA00032305"/>
    </source>
</evidence>
<evidence type="ECO:0000256" key="9">
    <source>
        <dbReference type="ARBA" id="ARBA00029596"/>
    </source>
</evidence>
<dbReference type="Pfam" id="PF07238">
    <property type="entry name" value="PilZ"/>
    <property type="match status" value="1"/>
</dbReference>
<dbReference type="GO" id="GO:0008948">
    <property type="term" value="F:oxaloacetate decarboxylase activity"/>
    <property type="evidence" value="ECO:0007669"/>
    <property type="project" value="UniProtKB-EC"/>
</dbReference>
<keyword evidence="16" id="KW-1185">Reference proteome</keyword>
<gene>
    <name evidence="15" type="ORF">SAMN04490355_102636</name>
</gene>
<dbReference type="RefSeq" id="WP_090938645.1">
    <property type="nucleotide sequence ID" value="NZ_FOTS01000026.1"/>
</dbReference>
<dbReference type="PANTHER" id="PTHR33254">
    <property type="entry name" value="4-HYDROXY-4-METHYL-2-OXOGLUTARATE ALDOLASE 3-RELATED"/>
    <property type="match status" value="1"/>
</dbReference>
<dbReference type="SUPFAM" id="SSF141371">
    <property type="entry name" value="PilZ domain-like"/>
    <property type="match status" value="1"/>
</dbReference>
<comment type="subunit">
    <text evidence="4">Homotrimer.</text>
</comment>
<dbReference type="NCBIfam" id="NF004850">
    <property type="entry name" value="PRK06201.1"/>
    <property type="match status" value="1"/>
</dbReference>
<evidence type="ECO:0000256" key="7">
    <source>
        <dbReference type="ARBA" id="ARBA00016549"/>
    </source>
</evidence>
<comment type="function">
    <text evidence="8">Catalyzes the aldol cleavage of 4-hydroxy-4-methyl-2-oxoglutarate (HMG) into 2 molecules of pyruvate. Also contains a secondary oxaloacetate (OAA) decarboxylase activity due to the common pyruvate enolate transition state formed following C-C bond cleavage in the retro-aldol and decarboxylation reactions.</text>
</comment>
<evidence type="ECO:0000256" key="12">
    <source>
        <dbReference type="ARBA" id="ARBA00047973"/>
    </source>
</evidence>
<name>A0A1I4LQJ9_9FIRM</name>
<evidence type="ECO:0000256" key="10">
    <source>
        <dbReference type="ARBA" id="ARBA00030169"/>
    </source>
</evidence>
<comment type="catalytic activity">
    <reaction evidence="1">
        <text>4-hydroxy-4-methyl-2-oxoglutarate = 2 pyruvate</text>
        <dbReference type="Rhea" id="RHEA:22748"/>
        <dbReference type="ChEBI" id="CHEBI:15361"/>
        <dbReference type="ChEBI" id="CHEBI:58276"/>
        <dbReference type="EC" id="4.1.3.17"/>
    </reaction>
</comment>
<comment type="catalytic activity">
    <reaction evidence="12">
        <text>oxaloacetate + H(+) = pyruvate + CO2</text>
        <dbReference type="Rhea" id="RHEA:15641"/>
        <dbReference type="ChEBI" id="CHEBI:15361"/>
        <dbReference type="ChEBI" id="CHEBI:15378"/>
        <dbReference type="ChEBI" id="CHEBI:16452"/>
        <dbReference type="ChEBI" id="CHEBI:16526"/>
        <dbReference type="EC" id="4.1.1.112"/>
    </reaction>
</comment>
<evidence type="ECO:0000256" key="3">
    <source>
        <dbReference type="ARBA" id="ARBA00008621"/>
    </source>
</evidence>
<dbReference type="InterPro" id="IPR005493">
    <property type="entry name" value="RraA/RraA-like"/>
</dbReference>
<organism evidence="15 16">
    <name type="scientific">Pelosinus propionicus DSM 13327</name>
    <dbReference type="NCBI Taxonomy" id="1123291"/>
    <lineage>
        <taxon>Bacteria</taxon>
        <taxon>Bacillati</taxon>
        <taxon>Bacillota</taxon>
        <taxon>Negativicutes</taxon>
        <taxon>Selenomonadales</taxon>
        <taxon>Sporomusaceae</taxon>
        <taxon>Pelosinus</taxon>
    </lineage>
</organism>
<comment type="cofactor">
    <cofactor evidence="13">
        <name>Mg(2+)</name>
        <dbReference type="ChEBI" id="CHEBI:18420"/>
    </cofactor>
</comment>
<evidence type="ECO:0000256" key="5">
    <source>
        <dbReference type="ARBA" id="ARBA00012213"/>
    </source>
</evidence>
<sequence length="336" mass="36944">MSNEGLYIFTSINRPPRKLIDAFVGMPSAAIADNMNRMSCMNATIRPINNLPLLGPAFTVKSHPDDNLLLQKALDLAQPGDVLVVDAQGDLTNPVMGKLLALWSKQRGIGGFIIDGAVRDIGALRRMDVPIYAAGTALTMSYKDRPGKINVPVTCGGVVVNPGDILVGDEDGIVVINPRDADDLLIQSKNKIRVEQKIMNDIEKGTLDRMWIEEALKARRAVIINDNRNSPRVNVDAPVTIIIKGSAEPIHATAINMSMDGILLQVEQPLEILSQIRLCLSKELGNINIVANVTWQQYNNFGCEFVDIAEEVRAILDHVIYRHSQFGRLECLDIGY</sequence>
<dbReference type="SUPFAM" id="SSF89562">
    <property type="entry name" value="RraA-like"/>
    <property type="match status" value="1"/>
</dbReference>
<dbReference type="AlphaFoldDB" id="A0A1I4LQJ9"/>
<reference evidence="16" key="1">
    <citation type="submission" date="2016-10" db="EMBL/GenBank/DDBJ databases">
        <authorList>
            <person name="Varghese N."/>
            <person name="Submissions S."/>
        </authorList>
    </citation>
    <scope>NUCLEOTIDE SEQUENCE [LARGE SCALE GENOMIC DNA]</scope>
    <source>
        <strain evidence="16">DSM 13327</strain>
    </source>
</reference>
<dbReference type="GO" id="GO:0047443">
    <property type="term" value="F:4-hydroxy-4-methyl-2-oxoglutarate aldolase activity"/>
    <property type="evidence" value="ECO:0007669"/>
    <property type="project" value="UniProtKB-EC"/>
</dbReference>
<feature type="binding site" evidence="13">
    <location>
        <begin position="97"/>
        <end position="100"/>
    </location>
    <ligand>
        <name>substrate</name>
    </ligand>
</feature>
<evidence type="ECO:0000256" key="13">
    <source>
        <dbReference type="PIRSR" id="PIRSR605493-1"/>
    </source>
</evidence>
<dbReference type="EC" id="4.1.3.17" evidence="5"/>
<comment type="cofactor">
    <cofactor evidence="2">
        <name>a divalent metal cation</name>
        <dbReference type="ChEBI" id="CHEBI:60240"/>
    </cofactor>
</comment>
<dbReference type="Proteomes" id="UP000199520">
    <property type="component" value="Unassembled WGS sequence"/>
</dbReference>
<dbReference type="InterPro" id="IPR009875">
    <property type="entry name" value="PilZ_domain"/>
</dbReference>
<dbReference type="GO" id="GO:0035438">
    <property type="term" value="F:cyclic-di-GMP binding"/>
    <property type="evidence" value="ECO:0007669"/>
    <property type="project" value="InterPro"/>
</dbReference>